<keyword evidence="1 7" id="KW-0378">Hydrolase</keyword>
<reference evidence="7 10" key="2">
    <citation type="submission" date="2019-12" db="EMBL/GenBank/DDBJ databases">
        <authorList>
            <person name="Zheng J."/>
        </authorList>
    </citation>
    <scope>NUCLEOTIDE SEQUENCE [LARGE SCALE GENOMIC DNA]</scope>
    <source>
        <strain evidence="7 10">DSM 27347</strain>
    </source>
</reference>
<feature type="domain" description="Glycosyl-hydrolase 97 C-terminal oligomerisation" evidence="6">
    <location>
        <begin position="560"/>
        <end position="651"/>
    </location>
</feature>
<dbReference type="Gene3D" id="2.70.98.10">
    <property type="match status" value="1"/>
</dbReference>
<gene>
    <name evidence="7" type="ORF">GQR91_11340</name>
    <name evidence="8" type="ORF">SAMN05216557_102264</name>
</gene>
<evidence type="ECO:0000256" key="3">
    <source>
        <dbReference type="SAM" id="SignalP"/>
    </source>
</evidence>
<evidence type="ECO:0000313" key="7">
    <source>
        <dbReference type="EMBL" id="MWC44240.1"/>
    </source>
</evidence>
<dbReference type="Proteomes" id="UP000436801">
    <property type="component" value="Unassembled WGS sequence"/>
</dbReference>
<dbReference type="AlphaFoldDB" id="A0A1G7IIM2"/>
<dbReference type="PANTHER" id="PTHR35803">
    <property type="entry name" value="GLUCAN 1,4-ALPHA-GLUCOSIDASE SUSB-RELATED"/>
    <property type="match status" value="1"/>
</dbReference>
<dbReference type="InterPro" id="IPR013785">
    <property type="entry name" value="Aldolase_TIM"/>
</dbReference>
<accession>A0A1G7IIM2</accession>
<dbReference type="InterPro" id="IPR013780">
    <property type="entry name" value="Glyco_hydro_b"/>
</dbReference>
<name>A0A1G7IIM2_9SPHN</name>
<evidence type="ECO:0000259" key="4">
    <source>
        <dbReference type="Pfam" id="PF10566"/>
    </source>
</evidence>
<dbReference type="InterPro" id="IPR017853">
    <property type="entry name" value="GH"/>
</dbReference>
<evidence type="ECO:0000313" key="9">
    <source>
        <dbReference type="Proteomes" id="UP000323502"/>
    </source>
</evidence>
<evidence type="ECO:0000256" key="1">
    <source>
        <dbReference type="ARBA" id="ARBA00022801"/>
    </source>
</evidence>
<dbReference type="Gene3D" id="3.20.20.70">
    <property type="entry name" value="Aldolase class I"/>
    <property type="match status" value="1"/>
</dbReference>
<dbReference type="Gene3D" id="2.60.40.1180">
    <property type="entry name" value="Golgi alpha-mannosidase II"/>
    <property type="match status" value="1"/>
</dbReference>
<evidence type="ECO:0000256" key="2">
    <source>
        <dbReference type="ARBA" id="ARBA00023295"/>
    </source>
</evidence>
<dbReference type="Proteomes" id="UP000323502">
    <property type="component" value="Unassembled WGS sequence"/>
</dbReference>
<dbReference type="OrthoDB" id="57532at2"/>
<organism evidence="8 9">
    <name type="scientific">Sphingomonas carotinifaciens</name>
    <dbReference type="NCBI Taxonomy" id="1166323"/>
    <lineage>
        <taxon>Bacteria</taxon>
        <taxon>Pseudomonadati</taxon>
        <taxon>Pseudomonadota</taxon>
        <taxon>Alphaproteobacteria</taxon>
        <taxon>Sphingomonadales</taxon>
        <taxon>Sphingomonadaceae</taxon>
        <taxon>Sphingomonas</taxon>
    </lineage>
</organism>
<reference evidence="8 9" key="1">
    <citation type="submission" date="2016-10" db="EMBL/GenBank/DDBJ databases">
        <authorList>
            <person name="Varghese N."/>
            <person name="Submissions S."/>
        </authorList>
    </citation>
    <scope>NUCLEOTIDE SEQUENCE [LARGE SCALE GENOMIC DNA]</scope>
    <source>
        <strain evidence="8 9">S7-754</strain>
    </source>
</reference>
<feature type="domain" description="Glycosyl-hydrolase 97 N-terminal" evidence="5">
    <location>
        <begin position="29"/>
        <end position="283"/>
    </location>
</feature>
<dbReference type="EMBL" id="WSUT01000005">
    <property type="protein sequence ID" value="MWC44240.1"/>
    <property type="molecule type" value="Genomic_DNA"/>
</dbReference>
<dbReference type="RefSeq" id="WP_149681685.1">
    <property type="nucleotide sequence ID" value="NZ_FNBI01000002.1"/>
</dbReference>
<protein>
    <submittedName>
        <fullName evidence="8">Alpha-glucosidase</fullName>
    </submittedName>
    <submittedName>
        <fullName evidence="7">Glycoside hydrolase family 97 protein</fullName>
    </submittedName>
</protein>
<dbReference type="Pfam" id="PF14509">
    <property type="entry name" value="GH97_C"/>
    <property type="match status" value="1"/>
</dbReference>
<proteinExistence type="predicted"/>
<dbReference type="Pfam" id="PF14508">
    <property type="entry name" value="GH97_N"/>
    <property type="match status" value="1"/>
</dbReference>
<evidence type="ECO:0000313" key="10">
    <source>
        <dbReference type="Proteomes" id="UP000436801"/>
    </source>
</evidence>
<dbReference type="InterPro" id="IPR052720">
    <property type="entry name" value="Glycosyl_hydrolase_97"/>
</dbReference>
<dbReference type="GO" id="GO:0030246">
    <property type="term" value="F:carbohydrate binding"/>
    <property type="evidence" value="ECO:0007669"/>
    <property type="project" value="InterPro"/>
</dbReference>
<dbReference type="SUPFAM" id="SSF51445">
    <property type="entry name" value="(Trans)glycosidases"/>
    <property type="match status" value="1"/>
</dbReference>
<dbReference type="PANTHER" id="PTHR35803:SF2">
    <property type="entry name" value="RETAINING ALPHA-GALACTOSIDASE"/>
    <property type="match status" value="1"/>
</dbReference>
<feature type="chain" id="PRO_5036307316" evidence="3">
    <location>
        <begin position="24"/>
        <end position="655"/>
    </location>
</feature>
<evidence type="ECO:0000313" key="8">
    <source>
        <dbReference type="EMBL" id="SDF12571.1"/>
    </source>
</evidence>
<dbReference type="InterPro" id="IPR014718">
    <property type="entry name" value="GH-type_carb-bd"/>
</dbReference>
<sequence length="655" mass="71190">MTNIRHGLLLAATCLAGASPAAAQQALTLASPDGTIVFSLNGSTGGPPQFQVARRGEPVIAPSPLGFNFTDGSRTDALSARELRRSVADRMLPLVATKTAKARDHYNEMVVALADPAGARAAIELTVRAYDDGIAFRYTMPGGAKPTEIRVERTGFSFPTDDKCWGLNVGRFTSSHEGYYDPLTISQLRPTDLYDNPLLCRTPSGATNFMLTEADLTDYPGSYFAGRGDGGLGVEVVQAMLPGELRTAVRKAAGQAVVTPWRVVLMADKAGDLIASNTIGNLNPQPSGDWSWLKPGKSAWDWWSGPYFPGQAPEPMTMTGLKKLIDFAGQAGLPYLLVDEGWALNSGVGGSAPPDTDITKTQSGLNMPELVAYAKARRVDLLLWLQWSQLDQRLEEALDQYARWGIKGIKVDFMDRNDQPMVNYYHRVLAAAAKRHLMVDLHGAYPPTGLARTWPNFVTQEGVMGAEYNKWSRLITARHNVNLAFTRMVLGPLDYTPGGFRNRTPADFQIVNSPPQVQTTRGAALAMYVVWESPLQMVSDSPDAYAGQPEFGFIQAVPTVWDETRFLDGDIDSHVVIARRKGRDWYIGAMTTEQGRPVTLPLNFLGKGRFKAEIWQDGAAADQAVRSNRTVSAEDSLSLLLAPSGGAAVRLTPAG</sequence>
<dbReference type="InterPro" id="IPR029486">
    <property type="entry name" value="GH97_N"/>
</dbReference>
<feature type="signal peptide" evidence="3">
    <location>
        <begin position="1"/>
        <end position="23"/>
    </location>
</feature>
<keyword evidence="9" id="KW-1185">Reference proteome</keyword>
<evidence type="ECO:0000259" key="6">
    <source>
        <dbReference type="Pfam" id="PF14509"/>
    </source>
</evidence>
<dbReference type="GO" id="GO:0016798">
    <property type="term" value="F:hydrolase activity, acting on glycosyl bonds"/>
    <property type="evidence" value="ECO:0007669"/>
    <property type="project" value="UniProtKB-KW"/>
</dbReference>
<dbReference type="Pfam" id="PF10566">
    <property type="entry name" value="Glyco_hydro_97"/>
    <property type="match status" value="1"/>
</dbReference>
<keyword evidence="2" id="KW-0326">Glycosidase</keyword>
<evidence type="ECO:0000259" key="5">
    <source>
        <dbReference type="Pfam" id="PF14508"/>
    </source>
</evidence>
<dbReference type="InterPro" id="IPR019563">
    <property type="entry name" value="GH97_catalytic"/>
</dbReference>
<feature type="domain" description="Glycosyl-hydrolase 97 catalytic" evidence="4">
    <location>
        <begin position="312"/>
        <end position="463"/>
    </location>
</feature>
<dbReference type="EMBL" id="FNBI01000002">
    <property type="protein sequence ID" value="SDF12571.1"/>
    <property type="molecule type" value="Genomic_DNA"/>
</dbReference>
<keyword evidence="3" id="KW-0732">Signal</keyword>
<dbReference type="InterPro" id="IPR029483">
    <property type="entry name" value="GH97_C"/>
</dbReference>